<dbReference type="SUPFAM" id="SSF52218">
    <property type="entry name" value="Flavoproteins"/>
    <property type="match status" value="1"/>
</dbReference>
<dbReference type="Pfam" id="PF00258">
    <property type="entry name" value="Flavodoxin_1"/>
    <property type="match status" value="1"/>
</dbReference>
<gene>
    <name evidence="10" type="ORF">SAMN05216353_12136</name>
</gene>
<comment type="similarity">
    <text evidence="3 8">Belongs to the flavodoxin family.</text>
</comment>
<comment type="function">
    <text evidence="2 8">Low-potential electron donor to a number of redox enzymes.</text>
</comment>
<dbReference type="InterPro" id="IPR010087">
    <property type="entry name" value="Flav_short"/>
</dbReference>
<keyword evidence="11" id="KW-1185">Reference proteome</keyword>
<sequence>MNSLMIGFASMSGNTEEIADVLKAHLENYGFHVTLDEIDEIDPHEFKNYSGVLLGSYTWNDGDLPYEVEEFYEDVTEADLIGVPIAVFGSGDSIYPHFCEAVNKLESACQESGAVIVSPSLKIEHYPEGDEDLSRCETFAAEFASFLTKHPFPYSTC</sequence>
<proteinExistence type="inferred from homology"/>
<dbReference type="RefSeq" id="WP_089752262.1">
    <property type="nucleotide sequence ID" value="NZ_FOOG01000021.1"/>
</dbReference>
<dbReference type="NCBIfam" id="TIGR01753">
    <property type="entry name" value="flav_short"/>
    <property type="match status" value="1"/>
</dbReference>
<dbReference type="InterPro" id="IPR029039">
    <property type="entry name" value="Flavoprotein-like_sf"/>
</dbReference>
<dbReference type="PANTHER" id="PTHR42809:SF1">
    <property type="entry name" value="FLAVODOXIN 1"/>
    <property type="match status" value="1"/>
</dbReference>
<dbReference type="GO" id="GO:0009055">
    <property type="term" value="F:electron transfer activity"/>
    <property type="evidence" value="ECO:0007669"/>
    <property type="project" value="UniProtKB-UniRule"/>
</dbReference>
<dbReference type="PANTHER" id="PTHR42809">
    <property type="entry name" value="FLAVODOXIN 2"/>
    <property type="match status" value="1"/>
</dbReference>
<protein>
    <recommendedName>
        <fullName evidence="8">Flavodoxin</fullName>
    </recommendedName>
</protein>
<organism evidence="10 11">
    <name type="scientific">Halobacillus alkaliphilus</name>
    <dbReference type="NCBI Taxonomy" id="396056"/>
    <lineage>
        <taxon>Bacteria</taxon>
        <taxon>Bacillati</taxon>
        <taxon>Bacillota</taxon>
        <taxon>Bacilli</taxon>
        <taxon>Bacillales</taxon>
        <taxon>Bacillaceae</taxon>
        <taxon>Halobacillus</taxon>
    </lineage>
</organism>
<keyword evidence="6 8" id="KW-0288">FMN</keyword>
<reference evidence="11" key="1">
    <citation type="submission" date="2016-10" db="EMBL/GenBank/DDBJ databases">
        <authorList>
            <person name="Varghese N."/>
            <person name="Submissions S."/>
        </authorList>
    </citation>
    <scope>NUCLEOTIDE SEQUENCE [LARGE SCALE GENOMIC DNA]</scope>
    <source>
        <strain evidence="11">FP5</strain>
    </source>
</reference>
<feature type="domain" description="Flavodoxin-like" evidence="9">
    <location>
        <begin position="4"/>
        <end position="144"/>
    </location>
</feature>
<evidence type="ECO:0000313" key="10">
    <source>
        <dbReference type="EMBL" id="SFG06157.1"/>
    </source>
</evidence>
<accession>A0A1I2NWY1</accession>
<evidence type="ECO:0000256" key="2">
    <source>
        <dbReference type="ARBA" id="ARBA00003297"/>
    </source>
</evidence>
<dbReference type="NCBIfam" id="NF005216">
    <property type="entry name" value="PRK06703.1"/>
    <property type="match status" value="1"/>
</dbReference>
<dbReference type="GO" id="GO:0016651">
    <property type="term" value="F:oxidoreductase activity, acting on NAD(P)H"/>
    <property type="evidence" value="ECO:0007669"/>
    <property type="project" value="UniProtKB-ARBA"/>
</dbReference>
<dbReference type="InterPro" id="IPR008254">
    <property type="entry name" value="Flavodoxin/NO_synth"/>
</dbReference>
<evidence type="ECO:0000256" key="5">
    <source>
        <dbReference type="ARBA" id="ARBA00022630"/>
    </source>
</evidence>
<evidence type="ECO:0000256" key="1">
    <source>
        <dbReference type="ARBA" id="ARBA00001917"/>
    </source>
</evidence>
<evidence type="ECO:0000256" key="3">
    <source>
        <dbReference type="ARBA" id="ARBA00005267"/>
    </source>
</evidence>
<dbReference type="Proteomes" id="UP000198897">
    <property type="component" value="Unassembled WGS sequence"/>
</dbReference>
<dbReference type="InterPro" id="IPR050619">
    <property type="entry name" value="Flavodoxin"/>
</dbReference>
<dbReference type="Gene3D" id="3.40.50.360">
    <property type="match status" value="1"/>
</dbReference>
<evidence type="ECO:0000259" key="9">
    <source>
        <dbReference type="PROSITE" id="PS50902"/>
    </source>
</evidence>
<dbReference type="GO" id="GO:0010181">
    <property type="term" value="F:FMN binding"/>
    <property type="evidence" value="ECO:0007669"/>
    <property type="project" value="UniProtKB-UniRule"/>
</dbReference>
<evidence type="ECO:0000313" key="11">
    <source>
        <dbReference type="Proteomes" id="UP000198897"/>
    </source>
</evidence>
<keyword evidence="4 8" id="KW-0813">Transport</keyword>
<comment type="cofactor">
    <cofactor evidence="1 8">
        <name>FMN</name>
        <dbReference type="ChEBI" id="CHEBI:58210"/>
    </cofactor>
</comment>
<dbReference type="EMBL" id="FOOG01000021">
    <property type="protein sequence ID" value="SFG06157.1"/>
    <property type="molecule type" value="Genomic_DNA"/>
</dbReference>
<evidence type="ECO:0000256" key="6">
    <source>
        <dbReference type="ARBA" id="ARBA00022643"/>
    </source>
</evidence>
<evidence type="ECO:0000256" key="8">
    <source>
        <dbReference type="RuleBase" id="RU367037"/>
    </source>
</evidence>
<evidence type="ECO:0000256" key="4">
    <source>
        <dbReference type="ARBA" id="ARBA00022448"/>
    </source>
</evidence>
<dbReference type="PROSITE" id="PS50902">
    <property type="entry name" value="FLAVODOXIN_LIKE"/>
    <property type="match status" value="1"/>
</dbReference>
<evidence type="ECO:0000256" key="7">
    <source>
        <dbReference type="ARBA" id="ARBA00022982"/>
    </source>
</evidence>
<dbReference type="AlphaFoldDB" id="A0A1I2NWY1"/>
<keyword evidence="7 8" id="KW-0249">Electron transport</keyword>
<dbReference type="OrthoDB" id="9790745at2"/>
<name>A0A1I2NWY1_9BACI</name>
<keyword evidence="5 8" id="KW-0285">Flavoprotein</keyword>